<comment type="catalytic activity">
    <reaction evidence="15">
        <text>a 1-acyl-sn-glycero-3-phospho-(1D-myo-inositol) + (5Z,8Z,11Z,14Z)-eicosatetraenoyl-CoA = a 1-acyl-2-(5Z,8Z,11Z,14Z-eicosatetraenoyl)-sn-glycero-3-phospho-(1D-myo-inositol) + CoA</text>
        <dbReference type="Rhea" id="RHEA:37015"/>
        <dbReference type="ChEBI" id="CHEBI:57287"/>
        <dbReference type="ChEBI" id="CHEBI:57368"/>
        <dbReference type="ChEBI" id="CHEBI:64771"/>
        <dbReference type="ChEBI" id="CHEBI:75243"/>
    </reaction>
    <physiologicalReaction direction="left-to-right" evidence="15">
        <dbReference type="Rhea" id="RHEA:37016"/>
    </physiologicalReaction>
</comment>
<reference evidence="19" key="3">
    <citation type="submission" date="2025-09" db="UniProtKB">
        <authorList>
            <consortium name="Ensembl"/>
        </authorList>
    </citation>
    <scope>IDENTIFICATION</scope>
</reference>
<keyword evidence="6" id="KW-0256">Endoplasmic reticulum</keyword>
<evidence type="ECO:0000256" key="11">
    <source>
        <dbReference type="ARBA" id="ARBA00035964"/>
    </source>
</evidence>
<dbReference type="InParanoid" id="H3C4E4"/>
<dbReference type="GO" id="GO:0005789">
    <property type="term" value="C:endoplasmic reticulum membrane"/>
    <property type="evidence" value="ECO:0007669"/>
    <property type="project" value="UniProtKB-SubCell"/>
</dbReference>
<evidence type="ECO:0000256" key="8">
    <source>
        <dbReference type="ARBA" id="ARBA00023136"/>
    </source>
</evidence>
<evidence type="ECO:0000256" key="3">
    <source>
        <dbReference type="ARBA" id="ARBA00010323"/>
    </source>
</evidence>
<comment type="catalytic activity">
    <reaction evidence="16">
        <text>1-octadecanoyl-sn-glycero-3-phospho-(1D-myo-inositol) + (5Z,8Z,11Z,14Z)-eicosatetraenoyl-CoA = 1-octadecanoyl-2-(5Z,8Z,11Z,14Z-eicosatetraenoyl)-sn-glycero-3-phospho-(1D-myo-inositol) + CoA</text>
        <dbReference type="Rhea" id="RHEA:36835"/>
        <dbReference type="ChEBI" id="CHEBI:57287"/>
        <dbReference type="ChEBI" id="CHEBI:57368"/>
        <dbReference type="ChEBI" id="CHEBI:74243"/>
        <dbReference type="ChEBI" id="CHEBI:133606"/>
    </reaction>
    <physiologicalReaction direction="left-to-right" evidence="16">
        <dbReference type="Rhea" id="RHEA:36836"/>
    </physiologicalReaction>
</comment>
<evidence type="ECO:0000256" key="10">
    <source>
        <dbReference type="ARBA" id="ARBA00025707"/>
    </source>
</evidence>
<keyword evidence="5 18" id="KW-0812">Transmembrane</keyword>
<protein>
    <recommendedName>
        <fullName evidence="14">Leukocyte receptor cluster member 4</fullName>
    </recommendedName>
    <alternativeName>
        <fullName evidence="17">Lysophospholipid acyltransferase 7</fullName>
    </alternativeName>
    <alternativeName>
        <fullName evidence="13">Membrane-bound O-acyltransferase domain-containing protein 7</fullName>
    </alternativeName>
</protein>
<feature type="transmembrane region" description="Helical" evidence="18">
    <location>
        <begin position="420"/>
        <end position="442"/>
    </location>
</feature>
<accession>H3C4E4</accession>
<evidence type="ECO:0000256" key="9">
    <source>
        <dbReference type="ARBA" id="ARBA00023315"/>
    </source>
</evidence>
<dbReference type="GO" id="GO:0030258">
    <property type="term" value="P:lipid modification"/>
    <property type="evidence" value="ECO:0007669"/>
    <property type="project" value="TreeGrafter"/>
</dbReference>
<evidence type="ECO:0000256" key="17">
    <source>
        <dbReference type="ARBA" id="ARBA00093678"/>
    </source>
</evidence>
<comment type="subcellular location">
    <subcellularLocation>
        <location evidence="1">Endoplasmic reticulum membrane</location>
        <topology evidence="1">Multi-pass membrane protein</topology>
    </subcellularLocation>
</comment>
<keyword evidence="4" id="KW-0808">Transferase</keyword>
<evidence type="ECO:0000256" key="5">
    <source>
        <dbReference type="ARBA" id="ARBA00022692"/>
    </source>
</evidence>
<evidence type="ECO:0000256" key="7">
    <source>
        <dbReference type="ARBA" id="ARBA00022989"/>
    </source>
</evidence>
<dbReference type="GO" id="GO:0006661">
    <property type="term" value="P:phosphatidylinositol biosynthetic process"/>
    <property type="evidence" value="ECO:0007669"/>
    <property type="project" value="TreeGrafter"/>
</dbReference>
<comment type="pathway">
    <text evidence="10">Phospholipid metabolism.</text>
</comment>
<dbReference type="PANTHER" id="PTHR13906">
    <property type="entry name" value="PORCUPINE"/>
    <property type="match status" value="1"/>
</dbReference>
<keyword evidence="9" id="KW-0012">Acyltransferase</keyword>
<evidence type="ECO:0000256" key="18">
    <source>
        <dbReference type="SAM" id="Phobius"/>
    </source>
</evidence>
<dbReference type="OMA" id="TNMIQML"/>
<sequence>MTPEELVYLTILAASIPVGFLFRYFSPGGKQGAALLLGLLFTVATCQVHTLHSLVTVIGTWVIIKSCWRLSLAWTFLYLLFFRLADRCGLPSPTPFANAIQLLLTLKMVSLANDVHSFHVEKKKEVSSFGASPAAGGLSREPSLYDLLSYSYCYIGIMTGPFFRFKTFSDWLQQPAAALPGWEPCLQRLKPVPVFGALFLVVNSQFPLDYVRTDAFLDRTFFFRYFYMVAVFFVFRMRFYAAWCGAEAACISAGLGCYPEKAVSKPGGGPSVNYSLVSSPDPAADHKYDFRTIQNIDCYNTDFCVKVRHGMRYWNMTVQWWLHHYVYANAPFRSYTLRWAGWTMLISAYWHGLHAGYYLSFLTIPLCMAAESAMEASVRAKLGPRGQAVFDWVHWFLKMRAYDYMCMGFVLLKASDTIDYWASVYFNIHAIAVCCIVAGAALKAGKGKGKARDEAGKREGEKIENT</sequence>
<feature type="transmembrane region" description="Helical" evidence="18">
    <location>
        <begin position="222"/>
        <end position="243"/>
    </location>
</feature>
<evidence type="ECO:0000313" key="20">
    <source>
        <dbReference type="Proteomes" id="UP000007303"/>
    </source>
</evidence>
<dbReference type="HOGENOM" id="CLU_011340_1_1_1"/>
<evidence type="ECO:0000256" key="2">
    <source>
        <dbReference type="ARBA" id="ARBA00005074"/>
    </source>
</evidence>
<evidence type="ECO:0000313" key="19">
    <source>
        <dbReference type="Ensembl" id="ENSTNIP00000003113.1"/>
    </source>
</evidence>
<dbReference type="PANTHER" id="PTHR13906:SF16">
    <property type="entry name" value="LYSOPHOSPHOLIPID ACYLTRANSFERASE 7"/>
    <property type="match status" value="1"/>
</dbReference>
<dbReference type="GO" id="GO:0071617">
    <property type="term" value="F:lysophospholipid acyltransferase activity"/>
    <property type="evidence" value="ECO:0007669"/>
    <property type="project" value="TreeGrafter"/>
</dbReference>
<comment type="catalytic activity">
    <reaction evidence="12">
        <text>a 1-acyl-sn-glycero-3-phospho-(1D-myo-inositol) + an acyl-CoA = a 1,2-diacyl-sn-glycero-3-phospho-(1D-myo-inositol) + CoA</text>
        <dbReference type="Rhea" id="RHEA:33195"/>
        <dbReference type="ChEBI" id="CHEBI:57287"/>
        <dbReference type="ChEBI" id="CHEBI:57880"/>
        <dbReference type="ChEBI" id="CHEBI:58342"/>
        <dbReference type="ChEBI" id="CHEBI:64771"/>
    </reaction>
    <physiologicalReaction direction="left-to-right" evidence="12">
        <dbReference type="Rhea" id="RHEA:33196"/>
    </physiologicalReaction>
</comment>
<dbReference type="Ensembl" id="ENSTNIT00000003546.1">
    <property type="protein sequence ID" value="ENSTNIP00000003113.1"/>
    <property type="gene ID" value="ENSTNIG00000000738.1"/>
</dbReference>
<dbReference type="Pfam" id="PF03062">
    <property type="entry name" value="MBOAT"/>
    <property type="match status" value="1"/>
</dbReference>
<comment type="catalytic activity">
    <reaction evidence="11">
        <text>(5Z,8Z,11Z,14Z)-eicosatetraenoyl-CoA + 1-hexadecanoyl-sn-glycero-3-phosphocholine = 1-hexadecanoyl-2-(5Z,8Z,11Z,14Z-eicosatetraenoyl)-sn-glycero-3-phosphocholine + CoA</text>
        <dbReference type="Rhea" id="RHEA:35999"/>
        <dbReference type="ChEBI" id="CHEBI:57287"/>
        <dbReference type="ChEBI" id="CHEBI:57368"/>
        <dbReference type="ChEBI" id="CHEBI:72998"/>
        <dbReference type="ChEBI" id="CHEBI:73003"/>
    </reaction>
    <physiologicalReaction direction="left-to-right" evidence="11">
        <dbReference type="Rhea" id="RHEA:36000"/>
    </physiologicalReaction>
</comment>
<feature type="transmembrane region" description="Helical" evidence="18">
    <location>
        <begin position="6"/>
        <end position="25"/>
    </location>
</feature>
<dbReference type="AlphaFoldDB" id="H3C4E4"/>
<reference evidence="20" key="1">
    <citation type="journal article" date="2004" name="Nature">
        <title>Genome duplication in the teleost fish Tetraodon nigroviridis reveals the early vertebrate proto-karyotype.</title>
        <authorList>
            <person name="Jaillon O."/>
            <person name="Aury J.-M."/>
            <person name="Brunet F."/>
            <person name="Petit J.-L."/>
            <person name="Stange-Thomann N."/>
            <person name="Mauceli E."/>
            <person name="Bouneau L."/>
            <person name="Fischer C."/>
            <person name="Ozouf-Costaz C."/>
            <person name="Bernot A."/>
            <person name="Nicaud S."/>
            <person name="Jaffe D."/>
            <person name="Fisher S."/>
            <person name="Lutfalla G."/>
            <person name="Dossat C."/>
            <person name="Segurens B."/>
            <person name="Dasilva C."/>
            <person name="Salanoubat M."/>
            <person name="Levy M."/>
            <person name="Boudet N."/>
            <person name="Castellano S."/>
            <person name="Anthouard V."/>
            <person name="Jubin C."/>
            <person name="Castelli V."/>
            <person name="Katinka M."/>
            <person name="Vacherie B."/>
            <person name="Biemont C."/>
            <person name="Skalli Z."/>
            <person name="Cattolico L."/>
            <person name="Poulain J."/>
            <person name="De Berardinis V."/>
            <person name="Cruaud C."/>
            <person name="Duprat S."/>
            <person name="Brottier P."/>
            <person name="Coutanceau J.-P."/>
            <person name="Gouzy J."/>
            <person name="Parra G."/>
            <person name="Lardier G."/>
            <person name="Chapple C."/>
            <person name="McKernan K.J."/>
            <person name="McEwan P."/>
            <person name="Bosak S."/>
            <person name="Kellis M."/>
            <person name="Volff J.-N."/>
            <person name="Guigo R."/>
            <person name="Zody M.C."/>
            <person name="Mesirov J."/>
            <person name="Lindblad-Toh K."/>
            <person name="Birren B."/>
            <person name="Nusbaum C."/>
            <person name="Kahn D."/>
            <person name="Robinson-Rechavi M."/>
            <person name="Laudet V."/>
            <person name="Schachter V."/>
            <person name="Quetier F."/>
            <person name="Saurin W."/>
            <person name="Scarpelli C."/>
            <person name="Wincker P."/>
            <person name="Lander E.S."/>
            <person name="Weissenbach J."/>
            <person name="Roest Crollius H."/>
        </authorList>
    </citation>
    <scope>NUCLEOTIDE SEQUENCE [LARGE SCALE GENOMIC DNA]</scope>
</reference>
<evidence type="ECO:0000256" key="15">
    <source>
        <dbReference type="ARBA" id="ARBA00049211"/>
    </source>
</evidence>
<evidence type="ECO:0000256" key="13">
    <source>
        <dbReference type="ARBA" id="ARBA00041626"/>
    </source>
</evidence>
<dbReference type="Proteomes" id="UP000007303">
    <property type="component" value="Unassembled WGS sequence"/>
</dbReference>
<evidence type="ECO:0000256" key="6">
    <source>
        <dbReference type="ARBA" id="ARBA00022824"/>
    </source>
</evidence>
<evidence type="ECO:0000256" key="16">
    <source>
        <dbReference type="ARBA" id="ARBA00049362"/>
    </source>
</evidence>
<reference evidence="19" key="2">
    <citation type="submission" date="2025-08" db="UniProtKB">
        <authorList>
            <consortium name="Ensembl"/>
        </authorList>
    </citation>
    <scope>IDENTIFICATION</scope>
</reference>
<dbReference type="InterPro" id="IPR004299">
    <property type="entry name" value="MBOAT_fam"/>
</dbReference>
<evidence type="ECO:0000256" key="1">
    <source>
        <dbReference type="ARBA" id="ARBA00004477"/>
    </source>
</evidence>
<evidence type="ECO:0000256" key="14">
    <source>
        <dbReference type="ARBA" id="ARBA00041667"/>
    </source>
</evidence>
<organism evidence="19 20">
    <name type="scientific">Tetraodon nigroviridis</name>
    <name type="common">Spotted green pufferfish</name>
    <name type="synonym">Chelonodon nigroviridis</name>
    <dbReference type="NCBI Taxonomy" id="99883"/>
    <lineage>
        <taxon>Eukaryota</taxon>
        <taxon>Metazoa</taxon>
        <taxon>Chordata</taxon>
        <taxon>Craniata</taxon>
        <taxon>Vertebrata</taxon>
        <taxon>Euteleostomi</taxon>
        <taxon>Actinopterygii</taxon>
        <taxon>Neopterygii</taxon>
        <taxon>Teleostei</taxon>
        <taxon>Neoteleostei</taxon>
        <taxon>Acanthomorphata</taxon>
        <taxon>Eupercaria</taxon>
        <taxon>Tetraodontiformes</taxon>
        <taxon>Tetradontoidea</taxon>
        <taxon>Tetraodontidae</taxon>
        <taxon>Tetraodon</taxon>
    </lineage>
</organism>
<dbReference type="FunCoup" id="H3C4E4">
    <property type="interactions" value="887"/>
</dbReference>
<feature type="transmembrane region" description="Helical" evidence="18">
    <location>
        <begin position="32"/>
        <end position="52"/>
    </location>
</feature>
<evidence type="ECO:0000256" key="12">
    <source>
        <dbReference type="ARBA" id="ARBA00036730"/>
    </source>
</evidence>
<comment type="similarity">
    <text evidence="3">Belongs to the membrane-bound acyltransferase family.</text>
</comment>
<dbReference type="InterPro" id="IPR049941">
    <property type="entry name" value="LPLAT_7/PORCN-like"/>
</dbReference>
<dbReference type="GeneTree" id="ENSGT01030000234564"/>
<feature type="transmembrane region" description="Helical" evidence="18">
    <location>
        <begin position="58"/>
        <end position="81"/>
    </location>
</feature>
<dbReference type="GO" id="GO:0044233">
    <property type="term" value="C:mitochondria-associated endoplasmic reticulum membrane contact site"/>
    <property type="evidence" value="ECO:0007669"/>
    <property type="project" value="TreeGrafter"/>
</dbReference>
<keyword evidence="7 18" id="KW-1133">Transmembrane helix</keyword>
<name>H3C4E4_TETNG</name>
<evidence type="ECO:0000256" key="4">
    <source>
        <dbReference type="ARBA" id="ARBA00022679"/>
    </source>
</evidence>
<comment type="pathway">
    <text evidence="2">Lipid metabolism; phospholipid metabolism.</text>
</comment>
<proteinExistence type="inferred from homology"/>
<keyword evidence="8 18" id="KW-0472">Membrane</keyword>
<keyword evidence="20" id="KW-1185">Reference proteome</keyword>